<reference evidence="4 5" key="1">
    <citation type="submission" date="2016-11" db="EMBL/GenBank/DDBJ databases">
        <authorList>
            <person name="Jaros S."/>
            <person name="Januszkiewicz K."/>
            <person name="Wedrychowicz H."/>
        </authorList>
    </citation>
    <scope>NUCLEOTIDE SEQUENCE [LARGE SCALE GENOMIC DNA]</scope>
    <source>
        <strain evidence="4 5">DSM 45627</strain>
    </source>
</reference>
<dbReference type="Pfam" id="PF02481">
    <property type="entry name" value="DNA_processg_A"/>
    <property type="match status" value="1"/>
</dbReference>
<organism evidence="4 5">
    <name type="scientific">Jatrophihabitans endophyticus</name>
    <dbReference type="NCBI Taxonomy" id="1206085"/>
    <lineage>
        <taxon>Bacteria</taxon>
        <taxon>Bacillati</taxon>
        <taxon>Actinomycetota</taxon>
        <taxon>Actinomycetes</taxon>
        <taxon>Jatrophihabitantales</taxon>
        <taxon>Jatrophihabitantaceae</taxon>
        <taxon>Jatrophihabitans</taxon>
    </lineage>
</organism>
<dbReference type="Pfam" id="PF17782">
    <property type="entry name" value="WHD_DprA"/>
    <property type="match status" value="1"/>
</dbReference>
<dbReference type="Proteomes" id="UP000186132">
    <property type="component" value="Unassembled WGS sequence"/>
</dbReference>
<dbReference type="RefSeq" id="WP_073384862.1">
    <property type="nucleotide sequence ID" value="NZ_FQVU01000001.1"/>
</dbReference>
<comment type="similarity">
    <text evidence="1">Belongs to the DprA/Smf family.</text>
</comment>
<evidence type="ECO:0000259" key="2">
    <source>
        <dbReference type="Pfam" id="PF02481"/>
    </source>
</evidence>
<feature type="domain" description="DprA winged helix" evidence="3">
    <location>
        <begin position="375"/>
        <end position="429"/>
    </location>
</feature>
<evidence type="ECO:0000256" key="1">
    <source>
        <dbReference type="ARBA" id="ARBA00006525"/>
    </source>
</evidence>
<dbReference type="InterPro" id="IPR003488">
    <property type="entry name" value="DprA"/>
</dbReference>
<dbReference type="STRING" id="1206085.SAMN05443575_0188"/>
<dbReference type="Gene3D" id="3.40.50.450">
    <property type="match status" value="1"/>
</dbReference>
<dbReference type="InterPro" id="IPR041614">
    <property type="entry name" value="DprA_WH"/>
</dbReference>
<name>A0A1M5CC92_9ACTN</name>
<feature type="domain" description="Smf/DprA SLOG" evidence="2">
    <location>
        <begin position="117"/>
        <end position="320"/>
    </location>
</feature>
<dbReference type="PANTHER" id="PTHR43022">
    <property type="entry name" value="PROTEIN SMF"/>
    <property type="match status" value="1"/>
</dbReference>
<gene>
    <name evidence="4" type="ORF">SAMN05443575_0188</name>
</gene>
<protein>
    <submittedName>
        <fullName evidence="4">DNA processing protein</fullName>
    </submittedName>
</protein>
<keyword evidence="5" id="KW-1185">Reference proteome</keyword>
<dbReference type="PANTHER" id="PTHR43022:SF1">
    <property type="entry name" value="PROTEIN SMF"/>
    <property type="match status" value="1"/>
</dbReference>
<dbReference type="NCBIfam" id="TIGR00732">
    <property type="entry name" value="dprA"/>
    <property type="match status" value="1"/>
</dbReference>
<accession>A0A1M5CC92</accession>
<evidence type="ECO:0000313" key="5">
    <source>
        <dbReference type="Proteomes" id="UP000186132"/>
    </source>
</evidence>
<sequence length="434" mass="45265">MTGSPQRAAAVADEVLLARAYLNRVVEPASVPLWRFVRAVGPVEAAERVRCQDVPDDVRDVTSARHAGVDPHADLEAAARHGIRLVVPESADWPHFALAALEHAAVARLRTYDVEPERYRRTGEPIPPLALWLRGPLDPSGLAVRAAGIVGSRRSTRYGDTVARRFARELAERDVVVVSGGAFGIDTAAHDGALAAGGETVLVSAGGLDAAYPAQHRVLFGRVAASGLLVSEHAPGASPRRGRFLVRNRLVAAFATGTVVVEAGQRSGTRNTVGHCARLGRPIMVVPGPVDSAESVGCHDLLRDERWAATLVTSAADVLAVVGGLGDLAGDAAGEVVGEVAGTGVAAGGGTAGGSHAAPDRTRARRAGRLRRVLDALDDRSRAVFDSFPSGCAVQPDEVVFASGLTVSEVLRSLPVLELAGLIEQYDGGFRIAP</sequence>
<dbReference type="InterPro" id="IPR057666">
    <property type="entry name" value="DrpA_SLOG"/>
</dbReference>
<proteinExistence type="inferred from homology"/>
<evidence type="ECO:0000313" key="4">
    <source>
        <dbReference type="EMBL" id="SHF52345.1"/>
    </source>
</evidence>
<dbReference type="EMBL" id="FQVU01000001">
    <property type="protein sequence ID" value="SHF52345.1"/>
    <property type="molecule type" value="Genomic_DNA"/>
</dbReference>
<dbReference type="GO" id="GO:0009294">
    <property type="term" value="P:DNA-mediated transformation"/>
    <property type="evidence" value="ECO:0007669"/>
    <property type="project" value="InterPro"/>
</dbReference>
<dbReference type="OrthoDB" id="9785707at2"/>
<dbReference type="SUPFAM" id="SSF102405">
    <property type="entry name" value="MCP/YpsA-like"/>
    <property type="match status" value="1"/>
</dbReference>
<dbReference type="AlphaFoldDB" id="A0A1M5CC92"/>
<evidence type="ECO:0000259" key="3">
    <source>
        <dbReference type="Pfam" id="PF17782"/>
    </source>
</evidence>